<comment type="caution">
    <text evidence="2">The sequence shown here is derived from an EMBL/GenBank/DDBJ whole genome shotgun (WGS) entry which is preliminary data.</text>
</comment>
<keyword evidence="1" id="KW-0472">Membrane</keyword>
<accession>A0A6P1CYY0</accession>
<name>A0A6P1CYY0_9NOCA</name>
<proteinExistence type="predicted"/>
<evidence type="ECO:0000313" key="2">
    <source>
        <dbReference type="EMBL" id="NEW43335.1"/>
    </source>
</evidence>
<dbReference type="AlphaFoldDB" id="A0A6P1CYY0"/>
<protein>
    <submittedName>
        <fullName evidence="2">Uncharacterized protein</fullName>
    </submittedName>
</protein>
<feature type="transmembrane region" description="Helical" evidence="1">
    <location>
        <begin position="48"/>
        <end position="71"/>
    </location>
</feature>
<feature type="transmembrane region" description="Helical" evidence="1">
    <location>
        <begin position="83"/>
        <end position="100"/>
    </location>
</feature>
<feature type="transmembrane region" description="Helical" evidence="1">
    <location>
        <begin position="106"/>
        <end position="123"/>
    </location>
</feature>
<gene>
    <name evidence="2" type="ORF">GV789_02530</name>
</gene>
<sequence>MINWAGRILAFLGAVHLTAATVFSYRHFAEWLSFGLWSLDADITELPAPIGGFWFGPGSFGAPLLLLGVMVIWMDRRAITPPAFLALALLAWTAVCALIFEPAPWVAATAAAVMLLVGIRRAGSPASTVTREVARAQR</sequence>
<evidence type="ECO:0000313" key="3">
    <source>
        <dbReference type="Proteomes" id="UP000468928"/>
    </source>
</evidence>
<keyword evidence="1" id="KW-1133">Transmembrane helix</keyword>
<dbReference type="Proteomes" id="UP000468928">
    <property type="component" value="Unassembled WGS sequence"/>
</dbReference>
<evidence type="ECO:0000256" key="1">
    <source>
        <dbReference type="SAM" id="Phobius"/>
    </source>
</evidence>
<keyword evidence="1" id="KW-0812">Transmembrane</keyword>
<dbReference type="InterPro" id="IPR045590">
    <property type="entry name" value="DUF6463"/>
</dbReference>
<dbReference type="EMBL" id="JAAGUZ010000004">
    <property type="protein sequence ID" value="NEW43335.1"/>
    <property type="molecule type" value="Genomic_DNA"/>
</dbReference>
<reference evidence="2 3" key="1">
    <citation type="submission" date="2020-01" db="EMBL/GenBank/DDBJ databases">
        <title>Genetics and antimicrobial susceptibilities of Nocardia species isolated from the soil; a comparison with species isolated from humans.</title>
        <authorList>
            <person name="Carrasco G."/>
            <person name="Monzon S."/>
            <person name="Sansegundo M."/>
            <person name="Garcia E."/>
            <person name="Garrido N."/>
            <person name="Medina M.J."/>
            <person name="Villalon P."/>
            <person name="Ramirez-Arocha A.C."/>
            <person name="Jimenez P."/>
            <person name="Cuesta I."/>
            <person name="Valdezate S."/>
        </authorList>
    </citation>
    <scope>NUCLEOTIDE SEQUENCE [LARGE SCALE GENOMIC DNA]</scope>
    <source>
        <strain evidence="2 3">CNM20110639</strain>
    </source>
</reference>
<dbReference type="Pfam" id="PF20064">
    <property type="entry name" value="DUF6463"/>
    <property type="match status" value="1"/>
</dbReference>
<organism evidence="2 3">
    <name type="scientific">Nocardia cyriacigeorgica</name>
    <dbReference type="NCBI Taxonomy" id="135487"/>
    <lineage>
        <taxon>Bacteria</taxon>
        <taxon>Bacillati</taxon>
        <taxon>Actinomycetota</taxon>
        <taxon>Actinomycetes</taxon>
        <taxon>Mycobacteriales</taxon>
        <taxon>Nocardiaceae</taxon>
        <taxon>Nocardia</taxon>
    </lineage>
</organism>
<dbReference type="RefSeq" id="WP_163828307.1">
    <property type="nucleotide sequence ID" value="NZ_JAAGUZ010000004.1"/>
</dbReference>